<evidence type="ECO:0000313" key="4">
    <source>
        <dbReference type="Proteomes" id="UP000826271"/>
    </source>
</evidence>
<evidence type="ECO:0000256" key="1">
    <source>
        <dbReference type="SAM" id="MobiDB-lite"/>
    </source>
</evidence>
<evidence type="ECO:0000259" key="2">
    <source>
        <dbReference type="Pfam" id="PF13960"/>
    </source>
</evidence>
<dbReference type="Proteomes" id="UP000826271">
    <property type="component" value="Unassembled WGS sequence"/>
</dbReference>
<dbReference type="InterPro" id="IPR025452">
    <property type="entry name" value="DUF4218"/>
</dbReference>
<dbReference type="PANTHER" id="PTHR10775">
    <property type="entry name" value="OS08G0208400 PROTEIN"/>
    <property type="match status" value="1"/>
</dbReference>
<feature type="domain" description="DUF4218" evidence="2">
    <location>
        <begin position="289"/>
        <end position="341"/>
    </location>
</feature>
<sequence length="491" mass="56591">MLPKGHKLPDSFYASKKVVSPLGLGLQKIDACENDCMLFWKDDENLQECKICHHPRFKPRKRGGKKKHKSIPFKQLSYLPFTPRLQRLYTSQTTAEHMRWHKEDPGEEGKLCHPRDGEAWKHFNRSHPTFAAESRNVRLALSADGRSLDVYLQPLIDELKTLWDVEVETYDVAKKQNFQMKAALMWTVSDFPAYGMLSGWSTHGKLACPYCMNQIKSFKLKHGGKPCFFDCHRQFLPLDHPYRYQKDNFTKGRIVRDEPLIRSTGNELEEEISLLPNIEFGRTKEKERIEGFLNTLKRKVKNKARVEGSIVEAYLIEETSTFSSHFFAPDVETRSRTVGRNDNINQVEHHSRLSMFNSNGRPFGLKDHVHILAQPERAACTIYILLNCPETSKYVDEQAPLEEVYQEPSSSNLAHVVLDHELDNIDILTDVHCQEEEVNPDELHPQGMELEQEDESDELEEGLVEPNDEQLEEEESGDEDDLTFSDSSSGD</sequence>
<comment type="caution">
    <text evidence="3">The sequence shown here is derived from an EMBL/GenBank/DDBJ whole genome shotgun (WGS) entry which is preliminary data.</text>
</comment>
<dbReference type="Pfam" id="PF02992">
    <property type="entry name" value="Transposase_21"/>
    <property type="match status" value="1"/>
</dbReference>
<dbReference type="Pfam" id="PF13960">
    <property type="entry name" value="DUF4218"/>
    <property type="match status" value="1"/>
</dbReference>
<dbReference type="InterPro" id="IPR004242">
    <property type="entry name" value="Transposase_21"/>
</dbReference>
<gene>
    <name evidence="3" type="ORF">BUALT_Bualt02G0042900</name>
</gene>
<organism evidence="3 4">
    <name type="scientific">Buddleja alternifolia</name>
    <dbReference type="NCBI Taxonomy" id="168488"/>
    <lineage>
        <taxon>Eukaryota</taxon>
        <taxon>Viridiplantae</taxon>
        <taxon>Streptophyta</taxon>
        <taxon>Embryophyta</taxon>
        <taxon>Tracheophyta</taxon>
        <taxon>Spermatophyta</taxon>
        <taxon>Magnoliopsida</taxon>
        <taxon>eudicotyledons</taxon>
        <taxon>Gunneridae</taxon>
        <taxon>Pentapetalae</taxon>
        <taxon>asterids</taxon>
        <taxon>lamiids</taxon>
        <taxon>Lamiales</taxon>
        <taxon>Scrophulariaceae</taxon>
        <taxon>Buddlejeae</taxon>
        <taxon>Buddleja</taxon>
    </lineage>
</organism>
<keyword evidence="4" id="KW-1185">Reference proteome</keyword>
<dbReference type="EMBL" id="WHWC01000002">
    <property type="protein sequence ID" value="KAG8387645.1"/>
    <property type="molecule type" value="Genomic_DNA"/>
</dbReference>
<feature type="compositionally biased region" description="Acidic residues" evidence="1">
    <location>
        <begin position="450"/>
        <end position="483"/>
    </location>
</feature>
<evidence type="ECO:0000313" key="3">
    <source>
        <dbReference type="EMBL" id="KAG8387645.1"/>
    </source>
</evidence>
<accession>A0AAV6Y8I0</accession>
<dbReference type="AlphaFoldDB" id="A0AAV6Y8I0"/>
<feature type="region of interest" description="Disordered" evidence="1">
    <location>
        <begin position="439"/>
        <end position="491"/>
    </location>
</feature>
<proteinExistence type="predicted"/>
<protein>
    <recommendedName>
        <fullName evidence="2">DUF4218 domain-containing protein</fullName>
    </recommendedName>
</protein>
<dbReference type="PANTHER" id="PTHR10775:SF188">
    <property type="entry name" value="TRANSPOSASE-ASSOCIATED DOMAIN-CONTAINING PROTEIN"/>
    <property type="match status" value="1"/>
</dbReference>
<reference evidence="3" key="1">
    <citation type="submission" date="2019-10" db="EMBL/GenBank/DDBJ databases">
        <authorList>
            <person name="Zhang R."/>
            <person name="Pan Y."/>
            <person name="Wang J."/>
            <person name="Ma R."/>
            <person name="Yu S."/>
        </authorList>
    </citation>
    <scope>NUCLEOTIDE SEQUENCE</scope>
    <source>
        <strain evidence="3">LA-IB0</strain>
        <tissue evidence="3">Leaf</tissue>
    </source>
</reference>
<name>A0AAV6Y8I0_9LAMI</name>